<dbReference type="GO" id="GO:0047617">
    <property type="term" value="F:fatty acyl-CoA hydrolase activity"/>
    <property type="evidence" value="ECO:0007669"/>
    <property type="project" value="InterPro"/>
</dbReference>
<gene>
    <name evidence="5" type="ORF">NN4_33240</name>
</gene>
<dbReference type="InterPro" id="IPR003703">
    <property type="entry name" value="Acyl_CoA_thio"/>
</dbReference>
<evidence type="ECO:0000313" key="5">
    <source>
        <dbReference type="EMBL" id="GEM38805.1"/>
    </source>
</evidence>
<keyword evidence="2" id="KW-0378">Hydrolase</keyword>
<sequence>MTFEKHALLESSGAIRKSPGEWVVHVPRTWWSWSGPLGGLLNALAAQAGADLVDAAAVPQATHTQFLRNPWDAPISLIATVERAGRTAEFVTVRGTQGEDTIFISTIVFAHRTGAAGQQRITAPSVPAPEDCPEIHFPPELVPFGQQFELRQACGAFPMTGSSTAEMGAWLRMRPEVAADSLVAIVAMDAMPPGLYPTLSEPLAIVSTELSIHLHGDLVRNPIDDFVLAVQRNITSGDGWCVDEASLWDRAGGLVASSRQLRRILDGGK</sequence>
<dbReference type="EMBL" id="BJXA01000019">
    <property type="protein sequence ID" value="GEM38805.1"/>
    <property type="molecule type" value="Genomic_DNA"/>
</dbReference>
<dbReference type="PANTHER" id="PTHR11066:SF34">
    <property type="entry name" value="ACYL-COENZYME A THIOESTERASE 8"/>
    <property type="match status" value="1"/>
</dbReference>
<dbReference type="Gene3D" id="2.40.160.210">
    <property type="entry name" value="Acyl-CoA thioesterase, double hotdog domain"/>
    <property type="match status" value="1"/>
</dbReference>
<dbReference type="AlphaFoldDB" id="A0A511MDR7"/>
<accession>A0A511MDR7</accession>
<dbReference type="InterPro" id="IPR049449">
    <property type="entry name" value="TesB_ACOT8-like_N"/>
</dbReference>
<protein>
    <recommendedName>
        <fullName evidence="7">Acyl-CoA thioesterase</fullName>
    </recommendedName>
</protein>
<dbReference type="InterPro" id="IPR029069">
    <property type="entry name" value="HotDog_dom_sf"/>
</dbReference>
<dbReference type="Pfam" id="PF20789">
    <property type="entry name" value="4HBT_3C"/>
    <property type="match status" value="1"/>
</dbReference>
<organism evidence="5 6">
    <name type="scientific">Nocardia ninae NBRC 108245</name>
    <dbReference type="NCBI Taxonomy" id="1210091"/>
    <lineage>
        <taxon>Bacteria</taxon>
        <taxon>Bacillati</taxon>
        <taxon>Actinomycetota</taxon>
        <taxon>Actinomycetes</taxon>
        <taxon>Mycobacteriales</taxon>
        <taxon>Nocardiaceae</taxon>
        <taxon>Nocardia</taxon>
    </lineage>
</organism>
<feature type="domain" description="Acyl-CoA thioesterase-like N-terminal HotDog" evidence="3">
    <location>
        <begin position="29"/>
        <end position="109"/>
    </location>
</feature>
<proteinExistence type="inferred from homology"/>
<name>A0A511MDR7_9NOCA</name>
<dbReference type="InterPro" id="IPR042171">
    <property type="entry name" value="Acyl-CoA_hotdog"/>
</dbReference>
<evidence type="ECO:0000256" key="1">
    <source>
        <dbReference type="ARBA" id="ARBA00006538"/>
    </source>
</evidence>
<dbReference type="PANTHER" id="PTHR11066">
    <property type="entry name" value="ACYL-COA THIOESTERASE"/>
    <property type="match status" value="1"/>
</dbReference>
<dbReference type="GO" id="GO:0006637">
    <property type="term" value="P:acyl-CoA metabolic process"/>
    <property type="evidence" value="ECO:0007669"/>
    <property type="project" value="InterPro"/>
</dbReference>
<keyword evidence="6" id="KW-1185">Reference proteome</keyword>
<evidence type="ECO:0000313" key="6">
    <source>
        <dbReference type="Proteomes" id="UP000321424"/>
    </source>
</evidence>
<dbReference type="Pfam" id="PF13622">
    <property type="entry name" value="4HBT_3"/>
    <property type="match status" value="1"/>
</dbReference>
<comment type="caution">
    <text evidence="5">The sequence shown here is derived from an EMBL/GenBank/DDBJ whole genome shotgun (WGS) entry which is preliminary data.</text>
</comment>
<reference evidence="5 6" key="1">
    <citation type="submission" date="2019-07" db="EMBL/GenBank/DDBJ databases">
        <title>Whole genome shotgun sequence of Nocardia ninae NBRC 108245.</title>
        <authorList>
            <person name="Hosoyama A."/>
            <person name="Uohara A."/>
            <person name="Ohji S."/>
            <person name="Ichikawa N."/>
        </authorList>
    </citation>
    <scope>NUCLEOTIDE SEQUENCE [LARGE SCALE GENOMIC DNA]</scope>
    <source>
        <strain evidence="5 6">NBRC 108245</strain>
    </source>
</reference>
<evidence type="ECO:0000256" key="2">
    <source>
        <dbReference type="ARBA" id="ARBA00022801"/>
    </source>
</evidence>
<evidence type="ECO:0000259" key="3">
    <source>
        <dbReference type="Pfam" id="PF13622"/>
    </source>
</evidence>
<dbReference type="RefSeq" id="WP_186818467.1">
    <property type="nucleotide sequence ID" value="NZ_BJXA01000019.1"/>
</dbReference>
<dbReference type="Proteomes" id="UP000321424">
    <property type="component" value="Unassembled WGS sequence"/>
</dbReference>
<evidence type="ECO:0000259" key="4">
    <source>
        <dbReference type="Pfam" id="PF20789"/>
    </source>
</evidence>
<dbReference type="SUPFAM" id="SSF54637">
    <property type="entry name" value="Thioesterase/thiol ester dehydrase-isomerase"/>
    <property type="match status" value="2"/>
</dbReference>
<evidence type="ECO:0008006" key="7">
    <source>
        <dbReference type="Google" id="ProtNLM"/>
    </source>
</evidence>
<comment type="similarity">
    <text evidence="1">Belongs to the C/M/P thioester hydrolase family.</text>
</comment>
<feature type="domain" description="Acyl-CoA thioesterase-like C-terminal" evidence="4">
    <location>
        <begin position="129"/>
        <end position="261"/>
    </location>
</feature>
<dbReference type="GO" id="GO:0009062">
    <property type="term" value="P:fatty acid catabolic process"/>
    <property type="evidence" value="ECO:0007669"/>
    <property type="project" value="TreeGrafter"/>
</dbReference>
<dbReference type="InterPro" id="IPR049450">
    <property type="entry name" value="ACOT8-like_C"/>
</dbReference>